<evidence type="ECO:0000256" key="9">
    <source>
        <dbReference type="ARBA" id="ARBA00023303"/>
    </source>
</evidence>
<evidence type="ECO:0000313" key="13">
    <source>
        <dbReference type="EMBL" id="QDT36301.1"/>
    </source>
</evidence>
<evidence type="ECO:0000256" key="2">
    <source>
        <dbReference type="ARBA" id="ARBA00022448"/>
    </source>
</evidence>
<keyword evidence="3 11" id="KW-0812">Transmembrane</keyword>
<feature type="transmembrane region" description="Helical" evidence="11">
    <location>
        <begin position="257"/>
        <end position="279"/>
    </location>
</feature>
<protein>
    <submittedName>
        <fullName evidence="13">H(+)/Cl(-) exchange transporter ClcA</fullName>
    </submittedName>
</protein>
<keyword evidence="6 11" id="KW-0472">Membrane</keyword>
<dbReference type="RefSeq" id="WP_145366083.1">
    <property type="nucleotide sequence ID" value="NZ_CP036268.1"/>
</dbReference>
<feature type="transmembrane region" description="Helical" evidence="11">
    <location>
        <begin position="180"/>
        <end position="205"/>
    </location>
</feature>
<feature type="transmembrane region" description="Helical" evidence="11">
    <location>
        <begin position="20"/>
        <end position="41"/>
    </location>
</feature>
<dbReference type="PROSITE" id="PS51371">
    <property type="entry name" value="CBS"/>
    <property type="match status" value="2"/>
</dbReference>
<dbReference type="InterPro" id="IPR001807">
    <property type="entry name" value="ClC"/>
</dbReference>
<keyword evidence="4 11" id="KW-1133">Transmembrane helix</keyword>
<feature type="transmembrane region" description="Helical" evidence="11">
    <location>
        <begin position="371"/>
        <end position="393"/>
    </location>
</feature>
<dbReference type="EMBL" id="CP036268">
    <property type="protein sequence ID" value="QDT36301.1"/>
    <property type="molecule type" value="Genomic_DNA"/>
</dbReference>
<reference evidence="13 14" key="1">
    <citation type="submission" date="2019-02" db="EMBL/GenBank/DDBJ databases">
        <title>Deep-cultivation of Planctomycetes and their phenomic and genomic characterization uncovers novel biology.</title>
        <authorList>
            <person name="Wiegand S."/>
            <person name="Jogler M."/>
            <person name="Boedeker C."/>
            <person name="Pinto D."/>
            <person name="Vollmers J."/>
            <person name="Rivas-Marin E."/>
            <person name="Kohn T."/>
            <person name="Peeters S.H."/>
            <person name="Heuer A."/>
            <person name="Rast P."/>
            <person name="Oberbeckmann S."/>
            <person name="Bunk B."/>
            <person name="Jeske O."/>
            <person name="Meyerdierks A."/>
            <person name="Storesund J.E."/>
            <person name="Kallscheuer N."/>
            <person name="Luecker S."/>
            <person name="Lage O.M."/>
            <person name="Pohl T."/>
            <person name="Merkel B.J."/>
            <person name="Hornburger P."/>
            <person name="Mueller R.-W."/>
            <person name="Bruemmer F."/>
            <person name="Labrenz M."/>
            <person name="Spormann A.M."/>
            <person name="Op den Camp H."/>
            <person name="Overmann J."/>
            <person name="Amann R."/>
            <person name="Jetten M.S.M."/>
            <person name="Mascher T."/>
            <person name="Medema M.H."/>
            <person name="Devos D.P."/>
            <person name="Kaster A.-K."/>
            <person name="Ovreas L."/>
            <person name="Rohde M."/>
            <person name="Galperin M.Y."/>
            <person name="Jogler C."/>
        </authorList>
    </citation>
    <scope>NUCLEOTIDE SEQUENCE [LARGE SCALE GENOMIC DNA]</scope>
    <source>
        <strain evidence="13 14">Pan189</strain>
    </source>
</reference>
<dbReference type="CDD" id="cd00400">
    <property type="entry name" value="Voltage_gated_ClC"/>
    <property type="match status" value="1"/>
</dbReference>
<keyword evidence="9" id="KW-0407">Ion channel</keyword>
<feature type="transmembrane region" description="Helical" evidence="11">
    <location>
        <begin position="436"/>
        <end position="455"/>
    </location>
</feature>
<proteinExistence type="predicted"/>
<dbReference type="GO" id="GO:0034707">
    <property type="term" value="C:chloride channel complex"/>
    <property type="evidence" value="ECO:0007669"/>
    <property type="project" value="UniProtKB-KW"/>
</dbReference>
<keyword evidence="2" id="KW-0813">Transport</keyword>
<keyword evidence="7" id="KW-0869">Chloride channel</keyword>
<evidence type="ECO:0000256" key="3">
    <source>
        <dbReference type="ARBA" id="ARBA00022692"/>
    </source>
</evidence>
<dbReference type="InterPro" id="IPR050368">
    <property type="entry name" value="ClC-type_chloride_channel"/>
</dbReference>
<dbReference type="OrthoDB" id="9812438at2"/>
<dbReference type="Gene3D" id="3.10.580.10">
    <property type="entry name" value="CBS-domain"/>
    <property type="match status" value="1"/>
</dbReference>
<organism evidence="13 14">
    <name type="scientific">Stratiformator vulcanicus</name>
    <dbReference type="NCBI Taxonomy" id="2527980"/>
    <lineage>
        <taxon>Bacteria</taxon>
        <taxon>Pseudomonadati</taxon>
        <taxon>Planctomycetota</taxon>
        <taxon>Planctomycetia</taxon>
        <taxon>Planctomycetales</taxon>
        <taxon>Planctomycetaceae</taxon>
        <taxon>Stratiformator</taxon>
    </lineage>
</organism>
<dbReference type="Gene3D" id="1.10.3080.10">
    <property type="entry name" value="Clc chloride channel"/>
    <property type="match status" value="1"/>
</dbReference>
<accession>A0A517QXD4</accession>
<dbReference type="KEGG" id="svp:Pan189_06570"/>
<dbReference type="Proteomes" id="UP000317318">
    <property type="component" value="Chromosome"/>
</dbReference>
<sequence>MFFLRKLVHTFDLLTSGKWVLLATLVGIVAGLAGIVFQILSQIVSWFGLGRIAGYHPPEPIGEPEFISPLLEIWIGSAHAEFSPLWLLAIMTIGGLVSGFLVFTFAPEAEGHGTDAAIEGFHQKRGYISPRIPIIKLLASAVTLGTGGSGGREGPIAQIGAGFGSLLGTQLNLSSRDRRVLLAAGIGAGVGAVFRAPLAGALFAAEILYKDSDVETDVLVPAAIASIVGYTVFTQTLPEDIRFMPLFGPDLQHTSGSVLLMIPYAVLSIALAITGFLYIKSFYGTTALFHRLPLPRHVRPAIGAFLTGVVGIGLYYAFDGRSEVLAVLATGYGTLQMAVSSAGDVGIPILLTVALVKILTTSLTIGSGGSGGVFGPSMVIGGCLGGAIGLAFQSVWPSLVTEPEAFAIVGMAGFFSGVARAPISTIVMVHELTGDYGLLPPTMLVSTLCFLLLHGQTIYVKQVPTRLDSPAHRGDFLVDILAGLKVDGIFRRDRPFMTIPESASLDDIVHRLAESHQHYFPVVDKNDEMIGIFSADDVRAYIFDSTLWKLANARDVMTTEFVSVLPDDDLNHAMRRFTALNLDELPVMDPIESTKILGFVRRKEAIAAYNRRLAEHKKRVEEG</sequence>
<evidence type="ECO:0000256" key="7">
    <source>
        <dbReference type="ARBA" id="ARBA00023173"/>
    </source>
</evidence>
<dbReference type="SUPFAM" id="SSF54631">
    <property type="entry name" value="CBS-domain pair"/>
    <property type="match status" value="1"/>
</dbReference>
<dbReference type="InterPro" id="IPR000644">
    <property type="entry name" value="CBS_dom"/>
</dbReference>
<dbReference type="AlphaFoldDB" id="A0A517QXD4"/>
<evidence type="ECO:0000256" key="4">
    <source>
        <dbReference type="ARBA" id="ARBA00022989"/>
    </source>
</evidence>
<dbReference type="Pfam" id="PF00654">
    <property type="entry name" value="Voltage_CLC"/>
    <property type="match status" value="1"/>
</dbReference>
<comment type="subcellular location">
    <subcellularLocation>
        <location evidence="1">Membrane</location>
        <topology evidence="1">Multi-pass membrane protein</topology>
    </subcellularLocation>
</comment>
<dbReference type="SUPFAM" id="SSF81340">
    <property type="entry name" value="Clc chloride channel"/>
    <property type="match status" value="1"/>
</dbReference>
<evidence type="ECO:0000256" key="10">
    <source>
        <dbReference type="PROSITE-ProRule" id="PRU00703"/>
    </source>
</evidence>
<keyword evidence="10" id="KW-0129">CBS domain</keyword>
<evidence type="ECO:0000313" key="14">
    <source>
        <dbReference type="Proteomes" id="UP000317318"/>
    </source>
</evidence>
<evidence type="ECO:0000256" key="6">
    <source>
        <dbReference type="ARBA" id="ARBA00023136"/>
    </source>
</evidence>
<gene>
    <name evidence="13" type="primary">clcA</name>
    <name evidence="13" type="ORF">Pan189_06570</name>
</gene>
<feature type="transmembrane region" description="Helical" evidence="11">
    <location>
        <begin position="405"/>
        <end position="429"/>
    </location>
</feature>
<evidence type="ECO:0000256" key="1">
    <source>
        <dbReference type="ARBA" id="ARBA00004141"/>
    </source>
</evidence>
<feature type="domain" description="CBS" evidence="12">
    <location>
        <begin position="557"/>
        <end position="615"/>
    </location>
</feature>
<dbReference type="Pfam" id="PF00571">
    <property type="entry name" value="CBS"/>
    <property type="match status" value="2"/>
</dbReference>
<name>A0A517QXD4_9PLAN</name>
<dbReference type="SMART" id="SM00116">
    <property type="entry name" value="CBS"/>
    <property type="match status" value="2"/>
</dbReference>
<keyword evidence="14" id="KW-1185">Reference proteome</keyword>
<dbReference type="InterPro" id="IPR046342">
    <property type="entry name" value="CBS_dom_sf"/>
</dbReference>
<dbReference type="PANTHER" id="PTHR43427">
    <property type="entry name" value="CHLORIDE CHANNEL PROTEIN CLC-E"/>
    <property type="match status" value="1"/>
</dbReference>
<feature type="transmembrane region" description="Helical" evidence="11">
    <location>
        <begin position="338"/>
        <end position="359"/>
    </location>
</feature>
<dbReference type="PANTHER" id="PTHR43427:SF6">
    <property type="entry name" value="CHLORIDE CHANNEL PROTEIN CLC-E"/>
    <property type="match status" value="1"/>
</dbReference>
<evidence type="ECO:0000256" key="8">
    <source>
        <dbReference type="ARBA" id="ARBA00023214"/>
    </source>
</evidence>
<dbReference type="FunFam" id="1.10.3080.10:FF:000018">
    <property type="entry name" value="Chloride transporter, ClC family"/>
    <property type="match status" value="1"/>
</dbReference>
<dbReference type="GO" id="GO:0005254">
    <property type="term" value="F:chloride channel activity"/>
    <property type="evidence" value="ECO:0007669"/>
    <property type="project" value="UniProtKB-KW"/>
</dbReference>
<feature type="transmembrane region" description="Helical" evidence="11">
    <location>
        <begin position="300"/>
        <end position="318"/>
    </location>
</feature>
<feature type="domain" description="CBS" evidence="12">
    <location>
        <begin position="492"/>
        <end position="550"/>
    </location>
</feature>
<evidence type="ECO:0000256" key="5">
    <source>
        <dbReference type="ARBA" id="ARBA00023065"/>
    </source>
</evidence>
<feature type="transmembrane region" description="Helical" evidence="11">
    <location>
        <begin position="85"/>
        <end position="106"/>
    </location>
</feature>
<dbReference type="PRINTS" id="PR00762">
    <property type="entry name" value="CLCHANNEL"/>
</dbReference>
<dbReference type="InterPro" id="IPR014743">
    <property type="entry name" value="Cl-channel_core"/>
</dbReference>
<evidence type="ECO:0000259" key="12">
    <source>
        <dbReference type="PROSITE" id="PS51371"/>
    </source>
</evidence>
<keyword evidence="5" id="KW-0406">Ion transport</keyword>
<keyword evidence="8" id="KW-0868">Chloride</keyword>
<evidence type="ECO:0000256" key="11">
    <source>
        <dbReference type="SAM" id="Phobius"/>
    </source>
</evidence>